<sequence length="888" mass="98019">MLSINIPRRPLILGLLTLVSSYLIWLSVEYVSANVSPQGCRMSWMHPSSVLMTDFDTSWTRLGGRYTLWLYREKGRDKDVGQIGSGIPVIFVPGNAGSFKQVRSIASSAANQYYTKAGQVAPEFRKFRVLDFYAVDYNEDLTAFHGPTLEAQIEYTSQAVAFILSKYVKDTKIILMGHSMGGIGAQAMLAYQSSFNVSQHVSAVITMSTPHRIPPARFDQRLESLYDMAARGRHTGVPVLSICGGVADGMIPSESCVLREDEVGSRVKTVFTSGMEGTWTGVGHREMVWCHQVRWRIARAALEIGISEDPMGILNQWFRDGSGRESSSSQLLDSGTVLQPEKVEVLQQDAYLTLEKPEARESTMYLLPVVGSSKRFLLYVSQGGIGSVSPQHRVPLQVTVFLCKNTSRCQAMEANMLKMIPNPKDGQPFPVPGSGTDESEGVVIFEASLENIEDSGHVGVQLKHTDGRGWAVGGVVDDEHRILDISTSSLLFGSVELEGPRQGSLKVTYELPRVLQHVFLVYHLESTQYTCEDSLLHPLVEHTSQHSETHYYPLRSSREILLHSHSTGPYIAPIDPGSGMRFTIYSHACEVKEVTLRVDWVSSLGCVPSRYAMTMISWIIGVIATMSFLVWKGDGSIPSVDETISTFCGLPMVYMACASFVVALWPLPRWMYLGNQGEPLLAIVAPLMVFLCTGLVVVSWWILSSLVWVLSKVFARQSVAHVSTNSRASVISMIVIFIMVFLFVPWQVAYLGCWTIHLYTCATSTAQKATSLTTKGEEEEVAVPLVAAGPNSNEEDASLTTAPTSESATHPHLPRHKSDVAYHYNTHLLLLMTWLLPMAAPVLVVWVRTLMTAGLTTPFDGDHFFLNVAPFAILVEVVSLGRGLGKHR</sequence>
<feature type="transmembrane region" description="Helical" evidence="10">
    <location>
        <begin position="828"/>
        <end position="847"/>
    </location>
</feature>
<evidence type="ECO:0000256" key="1">
    <source>
        <dbReference type="ARBA" id="ARBA00004477"/>
    </source>
</evidence>
<dbReference type="InterPro" id="IPR039529">
    <property type="entry name" value="PGAP1/BST1"/>
</dbReference>
<dbReference type="InterPro" id="IPR029058">
    <property type="entry name" value="AB_hydrolase_fold"/>
</dbReference>
<dbReference type="OrthoDB" id="348976at2759"/>
<evidence type="ECO:0000259" key="12">
    <source>
        <dbReference type="Pfam" id="PF07819"/>
    </source>
</evidence>
<gene>
    <name evidence="14" type="ORF">BDV98DRAFT_571861</name>
</gene>
<feature type="domain" description="GPI inositol-deacylase transmembrane" evidence="13">
    <location>
        <begin position="671"/>
        <end position="882"/>
    </location>
</feature>
<dbReference type="Pfam" id="PF25140">
    <property type="entry name" value="PGAP1_TMD"/>
    <property type="match status" value="1"/>
</dbReference>
<dbReference type="InterPro" id="IPR012908">
    <property type="entry name" value="PGAP1-ab_dom-like"/>
</dbReference>
<dbReference type="Proteomes" id="UP000305067">
    <property type="component" value="Unassembled WGS sequence"/>
</dbReference>
<evidence type="ECO:0000256" key="2">
    <source>
        <dbReference type="ARBA" id="ARBA00006931"/>
    </source>
</evidence>
<feature type="transmembrane region" description="Helical" evidence="10">
    <location>
        <begin position="730"/>
        <end position="749"/>
    </location>
</feature>
<protein>
    <recommendedName>
        <fullName evidence="10">GPI inositol-deacylase</fullName>
        <ecNumber evidence="10">3.1.-.-</ecNumber>
    </recommendedName>
</protein>
<evidence type="ECO:0000256" key="4">
    <source>
        <dbReference type="ARBA" id="ARBA00022692"/>
    </source>
</evidence>
<dbReference type="AlphaFoldDB" id="A0A5C3QBT3"/>
<keyword evidence="7 10" id="KW-0653">Protein transport</keyword>
<name>A0A5C3QBT3_9AGAR</name>
<keyword evidence="15" id="KW-1185">Reference proteome</keyword>
<evidence type="ECO:0000256" key="11">
    <source>
        <dbReference type="SAM" id="MobiDB-lite"/>
    </source>
</evidence>
<dbReference type="PANTHER" id="PTHR15495">
    <property type="entry name" value="NEGATIVE REGULATOR OF VESICLE FORMATION-RELATED"/>
    <property type="match status" value="1"/>
</dbReference>
<evidence type="ECO:0000256" key="8">
    <source>
        <dbReference type="ARBA" id="ARBA00022989"/>
    </source>
</evidence>
<comment type="caution">
    <text evidence="10">Lacks conserved residue(s) required for the propagation of feature annotation.</text>
</comment>
<accession>A0A5C3QBT3</accession>
<proteinExistence type="inferred from homology"/>
<evidence type="ECO:0000256" key="7">
    <source>
        <dbReference type="ARBA" id="ARBA00022927"/>
    </source>
</evidence>
<dbReference type="PANTHER" id="PTHR15495:SF7">
    <property type="entry name" value="GPI INOSITOL-DEACYLASE"/>
    <property type="match status" value="1"/>
</dbReference>
<evidence type="ECO:0000256" key="9">
    <source>
        <dbReference type="ARBA" id="ARBA00023136"/>
    </source>
</evidence>
<evidence type="ECO:0000313" key="14">
    <source>
        <dbReference type="EMBL" id="TFK99201.1"/>
    </source>
</evidence>
<evidence type="ECO:0000256" key="6">
    <source>
        <dbReference type="ARBA" id="ARBA00022824"/>
    </source>
</evidence>
<reference evidence="14 15" key="1">
    <citation type="journal article" date="2019" name="Nat. Ecol. Evol.">
        <title>Megaphylogeny resolves global patterns of mushroom evolution.</title>
        <authorList>
            <person name="Varga T."/>
            <person name="Krizsan K."/>
            <person name="Foldi C."/>
            <person name="Dima B."/>
            <person name="Sanchez-Garcia M."/>
            <person name="Sanchez-Ramirez S."/>
            <person name="Szollosi G.J."/>
            <person name="Szarkandi J.G."/>
            <person name="Papp V."/>
            <person name="Albert L."/>
            <person name="Andreopoulos W."/>
            <person name="Angelini C."/>
            <person name="Antonin V."/>
            <person name="Barry K.W."/>
            <person name="Bougher N.L."/>
            <person name="Buchanan P."/>
            <person name="Buyck B."/>
            <person name="Bense V."/>
            <person name="Catcheside P."/>
            <person name="Chovatia M."/>
            <person name="Cooper J."/>
            <person name="Damon W."/>
            <person name="Desjardin D."/>
            <person name="Finy P."/>
            <person name="Geml J."/>
            <person name="Haridas S."/>
            <person name="Hughes K."/>
            <person name="Justo A."/>
            <person name="Karasinski D."/>
            <person name="Kautmanova I."/>
            <person name="Kiss B."/>
            <person name="Kocsube S."/>
            <person name="Kotiranta H."/>
            <person name="LaButti K.M."/>
            <person name="Lechner B.E."/>
            <person name="Liimatainen K."/>
            <person name="Lipzen A."/>
            <person name="Lukacs Z."/>
            <person name="Mihaltcheva S."/>
            <person name="Morgado L.N."/>
            <person name="Niskanen T."/>
            <person name="Noordeloos M.E."/>
            <person name="Ohm R.A."/>
            <person name="Ortiz-Santana B."/>
            <person name="Ovrebo C."/>
            <person name="Racz N."/>
            <person name="Riley R."/>
            <person name="Savchenko A."/>
            <person name="Shiryaev A."/>
            <person name="Soop K."/>
            <person name="Spirin V."/>
            <person name="Szebenyi C."/>
            <person name="Tomsovsky M."/>
            <person name="Tulloss R.E."/>
            <person name="Uehling J."/>
            <person name="Grigoriev I.V."/>
            <person name="Vagvolgyi C."/>
            <person name="Papp T."/>
            <person name="Martin F.M."/>
            <person name="Miettinen O."/>
            <person name="Hibbett D.S."/>
            <person name="Nagy L.G."/>
        </authorList>
    </citation>
    <scope>NUCLEOTIDE SEQUENCE [LARGE SCALE GENOMIC DNA]</scope>
    <source>
        <strain evidence="14 15">CBS 309.79</strain>
    </source>
</reference>
<keyword evidence="4 10" id="KW-0812">Transmembrane</keyword>
<dbReference type="GO" id="GO:0015031">
    <property type="term" value="P:protein transport"/>
    <property type="evidence" value="ECO:0007669"/>
    <property type="project" value="UniProtKB-KW"/>
</dbReference>
<comment type="similarity">
    <text evidence="2 10">Belongs to the GPI inositol-deacylase family.</text>
</comment>
<dbReference type="GO" id="GO:0006888">
    <property type="term" value="P:endoplasmic reticulum to Golgi vesicle-mediated transport"/>
    <property type="evidence" value="ECO:0007669"/>
    <property type="project" value="TreeGrafter"/>
</dbReference>
<keyword evidence="9 10" id="KW-0472">Membrane</keyword>
<dbReference type="STRING" id="1884261.A0A5C3QBT3"/>
<evidence type="ECO:0000259" key="13">
    <source>
        <dbReference type="Pfam" id="PF25140"/>
    </source>
</evidence>
<feature type="compositionally biased region" description="Polar residues" evidence="11">
    <location>
        <begin position="798"/>
        <end position="808"/>
    </location>
</feature>
<evidence type="ECO:0000256" key="5">
    <source>
        <dbReference type="ARBA" id="ARBA00022801"/>
    </source>
</evidence>
<keyword evidence="5 10" id="KW-0378">Hydrolase</keyword>
<comment type="function">
    <text evidence="10">Involved in inositol deacylation of GPI-anchored proteins which plays important roles in the quality control and ER-associated degradation of GPI-anchored proteins.</text>
</comment>
<keyword evidence="8 10" id="KW-1133">Transmembrane helix</keyword>
<keyword evidence="3 10" id="KW-0813">Transport</keyword>
<dbReference type="EMBL" id="ML178835">
    <property type="protein sequence ID" value="TFK99201.1"/>
    <property type="molecule type" value="Genomic_DNA"/>
</dbReference>
<dbReference type="Gene3D" id="3.40.50.1820">
    <property type="entry name" value="alpha/beta hydrolase"/>
    <property type="match status" value="1"/>
</dbReference>
<dbReference type="EC" id="3.1.-.-" evidence="10"/>
<dbReference type="SUPFAM" id="SSF53474">
    <property type="entry name" value="alpha/beta-Hydrolases"/>
    <property type="match status" value="1"/>
</dbReference>
<feature type="transmembrane region" description="Helical" evidence="10">
    <location>
        <begin position="687"/>
        <end position="710"/>
    </location>
</feature>
<feature type="region of interest" description="Disordered" evidence="11">
    <location>
        <begin position="790"/>
        <end position="813"/>
    </location>
</feature>
<evidence type="ECO:0000313" key="15">
    <source>
        <dbReference type="Proteomes" id="UP000305067"/>
    </source>
</evidence>
<dbReference type="Pfam" id="PF07819">
    <property type="entry name" value="PGAP1"/>
    <property type="match status" value="1"/>
</dbReference>
<keyword evidence="6 10" id="KW-0256">Endoplasmic reticulum</keyword>
<feature type="transmembrane region" description="Helical" evidence="10">
    <location>
        <begin position="643"/>
        <end position="667"/>
    </location>
</feature>
<evidence type="ECO:0000256" key="3">
    <source>
        <dbReference type="ARBA" id="ARBA00022448"/>
    </source>
</evidence>
<dbReference type="GO" id="GO:0006505">
    <property type="term" value="P:GPI anchor metabolic process"/>
    <property type="evidence" value="ECO:0007669"/>
    <property type="project" value="TreeGrafter"/>
</dbReference>
<feature type="domain" description="GPI inositol-deacylase PGAP1-like alpha/beta" evidence="12">
    <location>
        <begin position="85"/>
        <end position="303"/>
    </location>
</feature>
<dbReference type="GO" id="GO:0050185">
    <property type="term" value="F:phosphatidylinositol deacylase activity"/>
    <property type="evidence" value="ECO:0007669"/>
    <property type="project" value="TreeGrafter"/>
</dbReference>
<evidence type="ECO:0000256" key="10">
    <source>
        <dbReference type="RuleBase" id="RU365011"/>
    </source>
</evidence>
<feature type="transmembrane region" description="Helical" evidence="10">
    <location>
        <begin position="611"/>
        <end position="631"/>
    </location>
</feature>
<dbReference type="InterPro" id="IPR056824">
    <property type="entry name" value="PGAP1_TMD"/>
</dbReference>
<dbReference type="GO" id="GO:0005789">
    <property type="term" value="C:endoplasmic reticulum membrane"/>
    <property type="evidence" value="ECO:0007669"/>
    <property type="project" value="UniProtKB-SubCell"/>
</dbReference>
<organism evidence="14 15">
    <name type="scientific">Pterulicium gracile</name>
    <dbReference type="NCBI Taxonomy" id="1884261"/>
    <lineage>
        <taxon>Eukaryota</taxon>
        <taxon>Fungi</taxon>
        <taxon>Dikarya</taxon>
        <taxon>Basidiomycota</taxon>
        <taxon>Agaricomycotina</taxon>
        <taxon>Agaricomycetes</taxon>
        <taxon>Agaricomycetidae</taxon>
        <taxon>Agaricales</taxon>
        <taxon>Pleurotineae</taxon>
        <taxon>Pterulaceae</taxon>
        <taxon>Pterulicium</taxon>
    </lineage>
</organism>
<comment type="subcellular location">
    <subcellularLocation>
        <location evidence="1">Endoplasmic reticulum membrane</location>
        <topology evidence="1">Multi-pass membrane protein</topology>
    </subcellularLocation>
</comment>